<evidence type="ECO:0008006" key="4">
    <source>
        <dbReference type="Google" id="ProtNLM"/>
    </source>
</evidence>
<organism evidence="2 3">
    <name type="scientific">Paenirhodobacter hankyongi</name>
    <dbReference type="NCBI Taxonomy" id="2294033"/>
    <lineage>
        <taxon>Bacteria</taxon>
        <taxon>Pseudomonadati</taxon>
        <taxon>Pseudomonadota</taxon>
        <taxon>Alphaproteobacteria</taxon>
        <taxon>Rhodobacterales</taxon>
        <taxon>Rhodobacter group</taxon>
        <taxon>Paenirhodobacter</taxon>
    </lineage>
</organism>
<proteinExistence type="predicted"/>
<keyword evidence="3" id="KW-1185">Reference proteome</keyword>
<dbReference type="AlphaFoldDB" id="A0A421BWS4"/>
<feature type="transmembrane region" description="Helical" evidence="1">
    <location>
        <begin position="7"/>
        <end position="26"/>
    </location>
</feature>
<keyword evidence="1" id="KW-0472">Membrane</keyword>
<accession>A0A421BWS4</accession>
<evidence type="ECO:0000313" key="2">
    <source>
        <dbReference type="EMBL" id="RLL72760.1"/>
    </source>
</evidence>
<reference evidence="2 3" key="1">
    <citation type="submission" date="2018-10" db="EMBL/GenBank/DDBJ databases">
        <title>Rhodobacter sp . BO-81.</title>
        <authorList>
            <person name="Im W.T."/>
        </authorList>
    </citation>
    <scope>NUCLEOTIDE SEQUENCE [LARGE SCALE GENOMIC DNA]</scope>
    <source>
        <strain evidence="2 3">BO-81</strain>
    </source>
</reference>
<dbReference type="EMBL" id="RCHI01000001">
    <property type="protein sequence ID" value="RLL72760.1"/>
    <property type="molecule type" value="Genomic_DNA"/>
</dbReference>
<sequence length="92" mass="10556">MIGFLRFAVIGLGALTVLFWLVRIYARSLRREALEEHWARESAAGVDLGPRDAYVEAGMDDYEHGLTRRLVWLVFLLPIAVFAVVVFVMNYR</sequence>
<feature type="transmembrane region" description="Helical" evidence="1">
    <location>
        <begin position="70"/>
        <end position="91"/>
    </location>
</feature>
<dbReference type="Proteomes" id="UP000279673">
    <property type="component" value="Unassembled WGS sequence"/>
</dbReference>
<name>A0A421BWS4_9RHOB</name>
<comment type="caution">
    <text evidence="2">The sequence shown here is derived from an EMBL/GenBank/DDBJ whole genome shotgun (WGS) entry which is preliminary data.</text>
</comment>
<evidence type="ECO:0000313" key="3">
    <source>
        <dbReference type="Proteomes" id="UP000279673"/>
    </source>
</evidence>
<evidence type="ECO:0000256" key="1">
    <source>
        <dbReference type="SAM" id="Phobius"/>
    </source>
</evidence>
<keyword evidence="1" id="KW-1133">Transmembrane helix</keyword>
<keyword evidence="1" id="KW-0812">Transmembrane</keyword>
<gene>
    <name evidence="2" type="ORF">DYS74_00070</name>
</gene>
<protein>
    <recommendedName>
        <fullName evidence="4">Cation/multidrug efflux pump</fullName>
    </recommendedName>
</protein>
<dbReference type="RefSeq" id="WP_121530127.1">
    <property type="nucleotide sequence ID" value="NZ_RCHI01000001.1"/>
</dbReference>